<dbReference type="AlphaFoldDB" id="A0A8X8ZM01"/>
<gene>
    <name evidence="2" type="ORF">SASPL_127899</name>
</gene>
<feature type="region of interest" description="Disordered" evidence="1">
    <location>
        <begin position="255"/>
        <end position="340"/>
    </location>
</feature>
<comment type="caution">
    <text evidence="2">The sequence shown here is derived from an EMBL/GenBank/DDBJ whole genome shotgun (WGS) entry which is preliminary data.</text>
</comment>
<proteinExistence type="predicted"/>
<organism evidence="2">
    <name type="scientific">Salvia splendens</name>
    <name type="common">Scarlet sage</name>
    <dbReference type="NCBI Taxonomy" id="180675"/>
    <lineage>
        <taxon>Eukaryota</taxon>
        <taxon>Viridiplantae</taxon>
        <taxon>Streptophyta</taxon>
        <taxon>Embryophyta</taxon>
        <taxon>Tracheophyta</taxon>
        <taxon>Spermatophyta</taxon>
        <taxon>Magnoliopsida</taxon>
        <taxon>eudicotyledons</taxon>
        <taxon>Gunneridae</taxon>
        <taxon>Pentapetalae</taxon>
        <taxon>asterids</taxon>
        <taxon>lamiids</taxon>
        <taxon>Lamiales</taxon>
        <taxon>Lamiaceae</taxon>
        <taxon>Nepetoideae</taxon>
        <taxon>Mentheae</taxon>
        <taxon>Salviinae</taxon>
        <taxon>Salvia</taxon>
        <taxon>Salvia subgen. Calosphace</taxon>
        <taxon>core Calosphace</taxon>
    </lineage>
</organism>
<evidence type="ECO:0000313" key="3">
    <source>
        <dbReference type="Proteomes" id="UP000298416"/>
    </source>
</evidence>
<reference evidence="2" key="2">
    <citation type="submission" date="2020-08" db="EMBL/GenBank/DDBJ databases">
        <title>Plant Genome Project.</title>
        <authorList>
            <person name="Zhang R.-G."/>
        </authorList>
    </citation>
    <scope>NUCLEOTIDE SEQUENCE</scope>
    <source>
        <strain evidence="2">Huo1</strain>
        <tissue evidence="2">Leaf</tissue>
    </source>
</reference>
<protein>
    <submittedName>
        <fullName evidence="2">Uncharacterized protein</fullName>
    </submittedName>
</protein>
<reference evidence="2" key="1">
    <citation type="submission" date="2018-01" db="EMBL/GenBank/DDBJ databases">
        <authorList>
            <person name="Mao J.F."/>
        </authorList>
    </citation>
    <scope>NUCLEOTIDE SEQUENCE</scope>
    <source>
        <strain evidence="2">Huo1</strain>
        <tissue evidence="2">Leaf</tissue>
    </source>
</reference>
<accession>A0A8X8ZM01</accession>
<dbReference type="Proteomes" id="UP000298416">
    <property type="component" value="Unassembled WGS sequence"/>
</dbReference>
<evidence type="ECO:0000313" key="2">
    <source>
        <dbReference type="EMBL" id="KAG6409857.1"/>
    </source>
</evidence>
<keyword evidence="3" id="KW-1185">Reference proteome</keyword>
<sequence length="616" mass="69422">MCLRFFFFAKSVFLPLQTSYSNQILHFFSSFSPFYTLNANLAFNLTAFLIRVSITFQASSSCSASVSDSYFSFCEQIDNSRVRQLSNSVFWTYADEIREMIEQVDDTGLEEPLELKGTEDEFSMCRKSRIKYTRALLLELTEVEVCRKLPSDFNLLVLRQFDVGSEDTVELKSICGKPFDHGPFLRTTRNLPFRDDRGDDYLYTQSKEGYLQKNCRSDGKEVCQPLPQKPEQDAGVLHREIQKCDVFQLSKTENPYRPPHLSKKMRQPLVTFPEPGVESPASRGSDRKGSADDIAGHEQSGYGLAIGGGDEYSTKEPVGKSGGSRRNIEGNDEIEPSKPLDDYEDFWRKNSGNVVIGANSLRVGLIGDNQPTVDEFWAEILETIHLQLEPRRISPKNSPADSDVKIYFHDEESLTSVGPDSLNSLNFDESNGAEAEISLPDEDSLITIQDMLAPYSNRASWEADHMVASNIAVDIRNNSKSEMIAKRDDRPKKHHLKAKQYPDLSVLLPRSQTSMGIFVPDLHSHHLLCDQAGSFPLFSTPDIVSYIPSLNIFARSDIHLQPPDIKTSNSVSQYSLSQQPNILPQQPHHLLFGDPTNLLSEFDLDALQFLRSTSNL</sequence>
<dbReference type="PANTHER" id="PTHR34802:SF2">
    <property type="match status" value="1"/>
</dbReference>
<name>A0A8X8ZM01_SALSN</name>
<feature type="compositionally biased region" description="Basic and acidic residues" evidence="1">
    <location>
        <begin position="284"/>
        <end position="296"/>
    </location>
</feature>
<dbReference type="EMBL" id="PNBA02000010">
    <property type="protein sequence ID" value="KAG6409857.1"/>
    <property type="molecule type" value="Genomic_DNA"/>
</dbReference>
<dbReference type="PANTHER" id="PTHR34802">
    <property type="entry name" value="CHORISMATE SYNTHASE"/>
    <property type="match status" value="1"/>
</dbReference>
<evidence type="ECO:0000256" key="1">
    <source>
        <dbReference type="SAM" id="MobiDB-lite"/>
    </source>
</evidence>